<dbReference type="InterPro" id="IPR001906">
    <property type="entry name" value="Terpene_synth_N"/>
</dbReference>
<comment type="caution">
    <text evidence="3">The sequence shown here is derived from an EMBL/GenBank/DDBJ whole genome shotgun (WGS) entry which is preliminary data.</text>
</comment>
<protein>
    <recommendedName>
        <fullName evidence="2">Terpene synthase N-terminal domain-containing protein</fullName>
    </recommendedName>
</protein>
<dbReference type="Pfam" id="PF01397">
    <property type="entry name" value="Terpene_synth"/>
    <property type="match status" value="1"/>
</dbReference>
<evidence type="ECO:0000259" key="2">
    <source>
        <dbReference type="Pfam" id="PF01397"/>
    </source>
</evidence>
<dbReference type="Gene3D" id="1.50.10.130">
    <property type="entry name" value="Terpene synthase, N-terminal domain"/>
    <property type="match status" value="1"/>
</dbReference>
<gene>
    <name evidence="3" type="ORF">SLEP1_g45056</name>
</gene>
<evidence type="ECO:0000313" key="3">
    <source>
        <dbReference type="EMBL" id="GKV36975.1"/>
    </source>
</evidence>
<dbReference type="GO" id="GO:0016114">
    <property type="term" value="P:terpenoid biosynthetic process"/>
    <property type="evidence" value="ECO:0007669"/>
    <property type="project" value="InterPro"/>
</dbReference>
<dbReference type="EMBL" id="BPVZ01000119">
    <property type="protein sequence ID" value="GKV36975.1"/>
    <property type="molecule type" value="Genomic_DNA"/>
</dbReference>
<reference evidence="3 4" key="1">
    <citation type="journal article" date="2021" name="Commun. Biol.">
        <title>The genome of Shorea leprosula (Dipterocarpaceae) highlights the ecological relevance of drought in aseasonal tropical rainforests.</title>
        <authorList>
            <person name="Ng K.K.S."/>
            <person name="Kobayashi M.J."/>
            <person name="Fawcett J.A."/>
            <person name="Hatakeyama M."/>
            <person name="Paape T."/>
            <person name="Ng C.H."/>
            <person name="Ang C.C."/>
            <person name="Tnah L.H."/>
            <person name="Lee C.T."/>
            <person name="Nishiyama T."/>
            <person name="Sese J."/>
            <person name="O'Brien M.J."/>
            <person name="Copetti D."/>
            <person name="Mohd Noor M.I."/>
            <person name="Ong R.C."/>
            <person name="Putra M."/>
            <person name="Sireger I.Z."/>
            <person name="Indrioko S."/>
            <person name="Kosugi Y."/>
            <person name="Izuno A."/>
            <person name="Isagi Y."/>
            <person name="Lee S.L."/>
            <person name="Shimizu K.K."/>
        </authorList>
    </citation>
    <scope>NUCLEOTIDE SEQUENCE [LARGE SCALE GENOMIC DNA]</scope>
    <source>
        <strain evidence="3">214</strain>
    </source>
</reference>
<dbReference type="InterPro" id="IPR036965">
    <property type="entry name" value="Terpene_synth_N_sf"/>
</dbReference>
<proteinExistence type="predicted"/>
<keyword evidence="4" id="KW-1185">Reference proteome</keyword>
<name>A0AAV5LIL6_9ROSI</name>
<feature type="domain" description="Terpene synthase N-terminal" evidence="2">
    <location>
        <begin position="125"/>
        <end position="230"/>
    </location>
</feature>
<dbReference type="PANTHER" id="PTHR31225:SF9">
    <property type="entry name" value="TERPENE SYNTHASE 10"/>
    <property type="match status" value="1"/>
</dbReference>
<dbReference type="AlphaFoldDB" id="A0AAV5LIL6"/>
<evidence type="ECO:0000313" key="4">
    <source>
        <dbReference type="Proteomes" id="UP001054252"/>
    </source>
</evidence>
<organism evidence="3 4">
    <name type="scientific">Rubroshorea leprosula</name>
    <dbReference type="NCBI Taxonomy" id="152421"/>
    <lineage>
        <taxon>Eukaryota</taxon>
        <taxon>Viridiplantae</taxon>
        <taxon>Streptophyta</taxon>
        <taxon>Embryophyta</taxon>
        <taxon>Tracheophyta</taxon>
        <taxon>Spermatophyta</taxon>
        <taxon>Magnoliopsida</taxon>
        <taxon>eudicotyledons</taxon>
        <taxon>Gunneridae</taxon>
        <taxon>Pentapetalae</taxon>
        <taxon>rosids</taxon>
        <taxon>malvids</taxon>
        <taxon>Malvales</taxon>
        <taxon>Dipterocarpaceae</taxon>
        <taxon>Rubroshorea</taxon>
    </lineage>
</organism>
<dbReference type="PANTHER" id="PTHR31225">
    <property type="entry name" value="OS04G0344100 PROTEIN-RELATED"/>
    <property type="match status" value="1"/>
</dbReference>
<accession>A0AAV5LIL6</accession>
<evidence type="ECO:0000256" key="1">
    <source>
        <dbReference type="ARBA" id="ARBA00022842"/>
    </source>
</evidence>
<sequence length="261" mass="30286">MNISPPQMRCTAIRPLFGGVHDDNGVRNSDHLTQALKAWNQIIGTRGPVLLQKICHINVYQMKMSPFTSMALPLQASVPVAAISSRLPFPSSRTKRYAPSRVTALKLSNELTMRRSADYKPPIWSFEDIQSLKVDYVEESFRRHVNKLKEDVIVMLEEKEMDKVPLQQLELIDTLQRLGLSYHFENEINRILEKVYTNNQGYYYGFERESLYVVALEFRILRQHGYKVPQGNQSQIFLCCKFIKRLIDGKLLKSCISLQRY</sequence>
<dbReference type="Proteomes" id="UP001054252">
    <property type="component" value="Unassembled WGS sequence"/>
</dbReference>
<dbReference type="GO" id="GO:0010333">
    <property type="term" value="F:terpene synthase activity"/>
    <property type="evidence" value="ECO:0007669"/>
    <property type="project" value="InterPro"/>
</dbReference>
<keyword evidence="1" id="KW-0460">Magnesium</keyword>
<dbReference type="InterPro" id="IPR050148">
    <property type="entry name" value="Terpene_synthase-like"/>
</dbReference>
<dbReference type="InterPro" id="IPR008930">
    <property type="entry name" value="Terpenoid_cyclase/PrenylTrfase"/>
</dbReference>
<dbReference type="SUPFAM" id="SSF48239">
    <property type="entry name" value="Terpenoid cyclases/Protein prenyltransferases"/>
    <property type="match status" value="1"/>
</dbReference>